<protein>
    <submittedName>
        <fullName evidence="2">ACR family transporter</fullName>
    </submittedName>
</protein>
<dbReference type="Pfam" id="PF00873">
    <property type="entry name" value="ACR_tran"/>
    <property type="match status" value="1"/>
</dbReference>
<dbReference type="EMBL" id="LABY01000443">
    <property type="protein sequence ID" value="KMO26994.1"/>
    <property type="molecule type" value="Genomic_DNA"/>
</dbReference>
<dbReference type="SUPFAM" id="SSF82693">
    <property type="entry name" value="Multidrug efflux transporter AcrB pore domain, PN1, PN2, PC1 and PC2 subdomains"/>
    <property type="match status" value="1"/>
</dbReference>
<gene>
    <name evidence="2" type="ORF">VQ02_33820</name>
</gene>
<feature type="non-terminal residue" evidence="2">
    <location>
        <position position="1"/>
    </location>
</feature>
<dbReference type="Gene3D" id="1.20.1640.10">
    <property type="entry name" value="Multidrug efflux transporter AcrB transmembrane domain"/>
    <property type="match status" value="1"/>
</dbReference>
<keyword evidence="1" id="KW-0472">Membrane</keyword>
<accession>A0A0J6S066</accession>
<dbReference type="PANTHER" id="PTHR32063:SF64">
    <property type="entry name" value="ACRB_ACRD_ACRF FAMILY PROTEIN"/>
    <property type="match status" value="1"/>
</dbReference>
<dbReference type="RefSeq" id="WP_048448651.1">
    <property type="nucleotide sequence ID" value="NZ_LABY01000443.1"/>
</dbReference>
<evidence type="ECO:0000313" key="2">
    <source>
        <dbReference type="EMBL" id="KMO26994.1"/>
    </source>
</evidence>
<evidence type="ECO:0000256" key="1">
    <source>
        <dbReference type="SAM" id="Phobius"/>
    </source>
</evidence>
<dbReference type="Gene3D" id="3.30.70.1430">
    <property type="entry name" value="Multidrug efflux transporter AcrB pore domain"/>
    <property type="match status" value="1"/>
</dbReference>
<dbReference type="GO" id="GO:0005886">
    <property type="term" value="C:plasma membrane"/>
    <property type="evidence" value="ECO:0007669"/>
    <property type="project" value="TreeGrafter"/>
</dbReference>
<evidence type="ECO:0000313" key="3">
    <source>
        <dbReference type="Proteomes" id="UP000035955"/>
    </source>
</evidence>
<keyword evidence="3" id="KW-1185">Reference proteome</keyword>
<name>A0A0J6S066_9HYPH</name>
<dbReference type="GO" id="GO:0042910">
    <property type="term" value="F:xenobiotic transmembrane transporter activity"/>
    <property type="evidence" value="ECO:0007669"/>
    <property type="project" value="TreeGrafter"/>
</dbReference>
<feature type="non-terminal residue" evidence="2">
    <location>
        <position position="190"/>
    </location>
</feature>
<dbReference type="InterPro" id="IPR001036">
    <property type="entry name" value="Acrflvin-R"/>
</dbReference>
<proteinExistence type="predicted"/>
<organism evidence="2 3">
    <name type="scientific">Methylobacterium variabile</name>
    <dbReference type="NCBI Taxonomy" id="298794"/>
    <lineage>
        <taxon>Bacteria</taxon>
        <taxon>Pseudomonadati</taxon>
        <taxon>Pseudomonadota</taxon>
        <taxon>Alphaproteobacteria</taxon>
        <taxon>Hyphomicrobiales</taxon>
        <taxon>Methylobacteriaceae</taxon>
        <taxon>Methylobacterium</taxon>
    </lineage>
</organism>
<feature type="transmembrane region" description="Helical" evidence="1">
    <location>
        <begin position="15"/>
        <end position="37"/>
    </location>
</feature>
<reference evidence="2 3" key="1">
    <citation type="submission" date="2015-03" db="EMBL/GenBank/DDBJ databases">
        <title>Genome sequencing of Methylobacterium variabile DSM 16961.</title>
        <authorList>
            <person name="Chaudhry V."/>
            <person name="Patil P.B."/>
        </authorList>
    </citation>
    <scope>NUCLEOTIDE SEQUENCE [LARGE SCALE GENOMIC DNA]</scope>
    <source>
        <strain evidence="2 3">DSM 16961</strain>
    </source>
</reference>
<dbReference type="AlphaFoldDB" id="A0A0J6S066"/>
<keyword evidence="1" id="KW-1133">Transmembrane helix</keyword>
<dbReference type="Proteomes" id="UP000035955">
    <property type="component" value="Unassembled WGS sequence"/>
</dbReference>
<dbReference type="PANTHER" id="PTHR32063">
    <property type="match status" value="1"/>
</dbReference>
<comment type="caution">
    <text evidence="2">The sequence shown here is derived from an EMBL/GenBank/DDBJ whole genome shotgun (WGS) entry which is preliminary data.</text>
</comment>
<keyword evidence="1" id="KW-0812">Transmembrane</keyword>
<sequence length="190" mass="21111">SLNTFRALLLPAMRFRWITVAVCVAMLGAAIVGMGHVQQQFFPSSDRPEVLVDMTLPQNASISETKAQMDRFEAALKGDPEIKRWSSYVGQGAIRFYLPLDQQLQNAFFGQIVIETVSLEARDRTMARLNELARREFVGTDVFVHPLDLGPPVGRPIQYRISGPDLQVVRAQALKLANVVAQNPHVGLPT</sequence>
<dbReference type="Gene3D" id="3.30.70.1440">
    <property type="entry name" value="Multidrug efflux transporter AcrB pore domain"/>
    <property type="match status" value="1"/>
</dbReference>